<feature type="domain" description="Type II/III secretion system secretin-like" evidence="4">
    <location>
        <begin position="972"/>
        <end position="1176"/>
    </location>
</feature>
<dbReference type="GO" id="GO:0009306">
    <property type="term" value="P:protein secretion"/>
    <property type="evidence" value="ECO:0007669"/>
    <property type="project" value="InterPro"/>
</dbReference>
<gene>
    <name evidence="5" type="primary">gspD_1</name>
    <name evidence="5" type="ORF">CA85_38300</name>
</gene>
<dbReference type="InterPro" id="IPR011990">
    <property type="entry name" value="TPR-like_helical_dom_sf"/>
</dbReference>
<protein>
    <submittedName>
        <fullName evidence="5">Putative type II secretion system protein D</fullName>
    </submittedName>
</protein>
<dbReference type="EMBL" id="SJPK01000010">
    <property type="protein sequence ID" value="TWT64697.1"/>
    <property type="molecule type" value="Genomic_DNA"/>
</dbReference>
<evidence type="ECO:0000256" key="2">
    <source>
        <dbReference type="SAM" id="MobiDB-lite"/>
    </source>
</evidence>
<evidence type="ECO:0000313" key="6">
    <source>
        <dbReference type="Proteomes" id="UP000318053"/>
    </source>
</evidence>
<evidence type="ECO:0000256" key="3">
    <source>
        <dbReference type="SAM" id="Phobius"/>
    </source>
</evidence>
<dbReference type="Pfam" id="PF00263">
    <property type="entry name" value="Secretin"/>
    <property type="match status" value="1"/>
</dbReference>
<dbReference type="PROSITE" id="PS00875">
    <property type="entry name" value="T2SP_D"/>
    <property type="match status" value="1"/>
</dbReference>
<evidence type="ECO:0000313" key="5">
    <source>
        <dbReference type="EMBL" id="TWT64697.1"/>
    </source>
</evidence>
<dbReference type="InterPro" id="IPR051808">
    <property type="entry name" value="Type_IV_pilus_biogenesis"/>
</dbReference>
<dbReference type="Proteomes" id="UP000318053">
    <property type="component" value="Unassembled WGS sequence"/>
</dbReference>
<dbReference type="InterPro" id="IPR004846">
    <property type="entry name" value="T2SS/T3SS_dom"/>
</dbReference>
<name>A0A5C5XNF1_9BACT</name>
<keyword evidence="3" id="KW-1133">Transmembrane helix</keyword>
<comment type="similarity">
    <text evidence="1">Belongs to the bacterial secretin family.</text>
</comment>
<feature type="region of interest" description="Disordered" evidence="2">
    <location>
        <begin position="1"/>
        <end position="53"/>
    </location>
</feature>
<dbReference type="AlphaFoldDB" id="A0A5C5XNF1"/>
<accession>A0A5C5XNF1</accession>
<comment type="caution">
    <text evidence="5">The sequence shown here is derived from an EMBL/GenBank/DDBJ whole genome shotgun (WGS) entry which is preliminary data.</text>
</comment>
<feature type="compositionally biased region" description="Polar residues" evidence="2">
    <location>
        <begin position="299"/>
        <end position="319"/>
    </location>
</feature>
<dbReference type="InterPro" id="IPR004845">
    <property type="entry name" value="T2SS_GspD_CS"/>
</dbReference>
<feature type="transmembrane region" description="Helical" evidence="3">
    <location>
        <begin position="59"/>
        <end position="78"/>
    </location>
</feature>
<sequence length="1193" mass="128353">MIRSQQPSRQKSSPRIAARQVATSTRSVLDHSHRDRLDADGESVPQPATRSRKRMARRALLPGCLLGCLLFNAVPAHAQFSLPDSMTAGAKSAPNAADIGSLIEKIDEALAAKNYTGAVQLYRTASKAAPNNADLQQRRARLVARGIDAKLLDLAPSSQTPSSLQTIDADTAAQPIGATTDSSNPATWPLARRQQETRRWTAMGRTALDRGDVTKAYEYASAAQKLGVAQSEFQPGDARPWQLLLDVQSAARRQGIDLSKIKPSTPATSPGGGVLPIGQAGQNSPGSMVAQAGGAFTPGASSGIQQVQATAPESGNANASEGERLYASGLQLLTTGKQAEARAQFVKAWEYEAELPTETRRALQDKLTLLQPSRMPATNTPSEPLTPIQKADLEAAQQVKRLYREVTTELAKANEKRENAPLEAIDDLERLARKVDGANIDEASKASLTAMVGRAVSEQNAYVAANRAKIELDLSNERIRTEMATEDAREIRVDEEISLLVDSFNDLMDQKRYDEALVIAKQVGELKPDSTIAMTMAHNSRQQVRLQMSNDITAAAEEGFVSNMQSLDRAMIAPDPDRPFSFQDAKDWEALSRRRLATKDQQTRLSPREQEIKRQLETSVEMKYRNSPLGEVLDELSAITGVPIVMDQRALAAIRVNRDTPVSKSVNSRLPLKSALNILLEDLDLTYVLKNDVLNVTSREARRTMTTSRTYRVADLVTPIPNFISGYEHGLAGALKSAYQMVRPTTDVQVTPVSMAGLGGGMASNSAEELGKNMLGQYSPMGGNAAFAGGIGSGLGAAGPMPSGRGGGSIANFSQLIQLIQTTVEPDSWEALGGVGTMAPYPQNLSLVISTTSDVHDQIVDLLESLRRLQNLQITIEVRFITLSDNFYEQIGIDFDVQFDDNAQAIPADDSGPAVTIGLSDGVGTPTNDLDIRLDNQTFGGSTPPFNAPSAVSSIGFAILSDIEAYFFLQAAQGDNRSNIMQAPKVTLFDGQIATINDTVSRPFVTSIVPVVGDFAVAQQPVIVVLDEGTRLNVQGVVSEDKRFVRLTLVPTFSQIGEVNTFTYEGSRSSNSSSTTNVDTNGDGVIDAEDENTEDTVTQGTTVQQPTFATTSVSTTVSVPDGGTILLGGIKRQSEGRNETGIPFLSKIPYVSRLFRNTGVGRTSQSLMLMVTPRIIIQEEEEVAQTGFSAAGN</sequence>
<evidence type="ECO:0000259" key="4">
    <source>
        <dbReference type="Pfam" id="PF00263"/>
    </source>
</evidence>
<keyword evidence="6" id="KW-1185">Reference proteome</keyword>
<dbReference type="PANTHER" id="PTHR30604">
    <property type="entry name" value="PROTEIN TRANSPORT PROTEIN HOFQ"/>
    <property type="match status" value="1"/>
</dbReference>
<keyword evidence="3" id="KW-0472">Membrane</keyword>
<dbReference type="SUPFAM" id="SSF48452">
    <property type="entry name" value="TPR-like"/>
    <property type="match status" value="1"/>
</dbReference>
<keyword evidence="3" id="KW-0812">Transmembrane</keyword>
<feature type="compositionally biased region" description="Basic and acidic residues" evidence="2">
    <location>
        <begin position="28"/>
        <end position="39"/>
    </location>
</feature>
<dbReference type="PANTHER" id="PTHR30604:SF1">
    <property type="entry name" value="DNA UTILIZATION PROTEIN HOFQ"/>
    <property type="match status" value="1"/>
</dbReference>
<proteinExistence type="inferred from homology"/>
<feature type="region of interest" description="Disordered" evidence="2">
    <location>
        <begin position="260"/>
        <end position="319"/>
    </location>
</feature>
<reference evidence="5 6" key="1">
    <citation type="submission" date="2019-02" db="EMBL/GenBank/DDBJ databases">
        <title>Deep-cultivation of Planctomycetes and their phenomic and genomic characterization uncovers novel biology.</title>
        <authorList>
            <person name="Wiegand S."/>
            <person name="Jogler M."/>
            <person name="Boedeker C."/>
            <person name="Pinto D."/>
            <person name="Vollmers J."/>
            <person name="Rivas-Marin E."/>
            <person name="Kohn T."/>
            <person name="Peeters S.H."/>
            <person name="Heuer A."/>
            <person name="Rast P."/>
            <person name="Oberbeckmann S."/>
            <person name="Bunk B."/>
            <person name="Jeske O."/>
            <person name="Meyerdierks A."/>
            <person name="Storesund J.E."/>
            <person name="Kallscheuer N."/>
            <person name="Luecker S."/>
            <person name="Lage O.M."/>
            <person name="Pohl T."/>
            <person name="Merkel B.J."/>
            <person name="Hornburger P."/>
            <person name="Mueller R.-W."/>
            <person name="Bruemmer F."/>
            <person name="Labrenz M."/>
            <person name="Spormann A.M."/>
            <person name="Op Den Camp H."/>
            <person name="Overmann J."/>
            <person name="Amann R."/>
            <person name="Jetten M.S.M."/>
            <person name="Mascher T."/>
            <person name="Medema M.H."/>
            <person name="Devos D.P."/>
            <person name="Kaster A.-K."/>
            <person name="Ovreas L."/>
            <person name="Rohde M."/>
            <person name="Galperin M.Y."/>
            <person name="Jogler C."/>
        </authorList>
    </citation>
    <scope>NUCLEOTIDE SEQUENCE [LARGE SCALE GENOMIC DNA]</scope>
    <source>
        <strain evidence="5 6">CA85</strain>
    </source>
</reference>
<organism evidence="5 6">
    <name type="scientific">Allorhodopirellula solitaria</name>
    <dbReference type="NCBI Taxonomy" id="2527987"/>
    <lineage>
        <taxon>Bacteria</taxon>
        <taxon>Pseudomonadati</taxon>
        <taxon>Planctomycetota</taxon>
        <taxon>Planctomycetia</taxon>
        <taxon>Pirellulales</taxon>
        <taxon>Pirellulaceae</taxon>
        <taxon>Allorhodopirellula</taxon>
    </lineage>
</organism>
<evidence type="ECO:0000256" key="1">
    <source>
        <dbReference type="RuleBase" id="RU004003"/>
    </source>
</evidence>
<dbReference type="Gene3D" id="3.55.50.30">
    <property type="match status" value="1"/>
</dbReference>
<feature type="compositionally biased region" description="Low complexity" evidence="2">
    <location>
        <begin position="1"/>
        <end position="15"/>
    </location>
</feature>